<organism evidence="1 2">
    <name type="scientific">Nannocystis exedens</name>
    <dbReference type="NCBI Taxonomy" id="54"/>
    <lineage>
        <taxon>Bacteria</taxon>
        <taxon>Pseudomonadati</taxon>
        <taxon>Myxococcota</taxon>
        <taxon>Polyangia</taxon>
        <taxon>Nannocystales</taxon>
        <taxon>Nannocystaceae</taxon>
        <taxon>Nannocystis</taxon>
    </lineage>
</organism>
<name>A0A1I1YQK4_9BACT</name>
<gene>
    <name evidence="1" type="ORF">SAMN02745121_03429</name>
</gene>
<reference evidence="2" key="1">
    <citation type="submission" date="2016-10" db="EMBL/GenBank/DDBJ databases">
        <authorList>
            <person name="Varghese N."/>
            <person name="Submissions S."/>
        </authorList>
    </citation>
    <scope>NUCLEOTIDE SEQUENCE [LARGE SCALE GENOMIC DNA]</scope>
    <source>
        <strain evidence="2">ATCC 25963</strain>
    </source>
</reference>
<dbReference type="STRING" id="54.SAMN02745121_03429"/>
<evidence type="ECO:0000313" key="1">
    <source>
        <dbReference type="EMBL" id="SFE21298.1"/>
    </source>
</evidence>
<dbReference type="Proteomes" id="UP000199400">
    <property type="component" value="Unassembled WGS sequence"/>
</dbReference>
<keyword evidence="2" id="KW-1185">Reference proteome</keyword>
<dbReference type="EMBL" id="FOMX01000010">
    <property type="protein sequence ID" value="SFE21298.1"/>
    <property type="molecule type" value="Genomic_DNA"/>
</dbReference>
<sequence>MLACTTACAPQGDPNAPPYAACEDSSATCQPGVVVCIASAHDGLEFSVCAPFCGDDDDCPLPASGTATPACDLDSRPSVGSLDCSEGQQCPDDMVCDLQGSGLCMWPVE</sequence>
<dbReference type="AlphaFoldDB" id="A0A1I1YQK4"/>
<accession>A0A1I1YQK4</accession>
<protein>
    <submittedName>
        <fullName evidence="1">Uncharacterized protein</fullName>
    </submittedName>
</protein>
<dbReference type="OrthoDB" id="5526634at2"/>
<proteinExistence type="predicted"/>
<evidence type="ECO:0000313" key="2">
    <source>
        <dbReference type="Proteomes" id="UP000199400"/>
    </source>
</evidence>
<dbReference type="RefSeq" id="WP_096328388.1">
    <property type="nucleotide sequence ID" value="NZ_FOMX01000010.1"/>
</dbReference>